<dbReference type="GO" id="GO:0005524">
    <property type="term" value="F:ATP binding"/>
    <property type="evidence" value="ECO:0007669"/>
    <property type="project" value="UniProtKB-KW"/>
</dbReference>
<dbReference type="SUPFAM" id="SSF52540">
    <property type="entry name" value="P-loop containing nucleoside triphosphate hydrolases"/>
    <property type="match status" value="1"/>
</dbReference>
<keyword evidence="1" id="KW-0813">Transport</keyword>
<organism evidence="5 6">
    <name type="scientific">Stutzerimonas tarimensis</name>
    <dbReference type="NCBI Taxonomy" id="1507735"/>
    <lineage>
        <taxon>Bacteria</taxon>
        <taxon>Pseudomonadati</taxon>
        <taxon>Pseudomonadota</taxon>
        <taxon>Gammaproteobacteria</taxon>
        <taxon>Pseudomonadales</taxon>
        <taxon>Pseudomonadaceae</taxon>
        <taxon>Stutzerimonas</taxon>
    </lineage>
</organism>
<dbReference type="PANTHER" id="PTHR45772:SF8">
    <property type="entry name" value="HIGH-AFFINITY BRANCHED-CHAIN AMINO ACID TRANSPORT ATP-BINDING PROTEIN"/>
    <property type="match status" value="1"/>
</dbReference>
<evidence type="ECO:0000313" key="5">
    <source>
        <dbReference type="EMBL" id="MFC3609691.1"/>
    </source>
</evidence>
<feature type="domain" description="ABC transporter" evidence="4">
    <location>
        <begin position="5"/>
        <end position="244"/>
    </location>
</feature>
<gene>
    <name evidence="5" type="primary">urtD</name>
    <name evidence="5" type="ORF">ACFOMF_18135</name>
</gene>
<dbReference type="InterPro" id="IPR017781">
    <property type="entry name" value="ABC_transptr_urea_ATP-bd_UrtD"/>
</dbReference>
<protein>
    <submittedName>
        <fullName evidence="5">Urea ABC transporter ATP-binding protein UrtD</fullName>
    </submittedName>
</protein>
<accession>A0ABV7TA03</accession>
<dbReference type="CDD" id="cd03219">
    <property type="entry name" value="ABC_Mj1267_LivG_branched"/>
    <property type="match status" value="1"/>
</dbReference>
<dbReference type="InterPro" id="IPR003439">
    <property type="entry name" value="ABC_transporter-like_ATP-bd"/>
</dbReference>
<dbReference type="InterPro" id="IPR051120">
    <property type="entry name" value="ABC_AA/LPS_Transport"/>
</dbReference>
<keyword evidence="2" id="KW-0547">Nucleotide-binding</keyword>
<dbReference type="PROSITE" id="PS50893">
    <property type="entry name" value="ABC_TRANSPORTER_2"/>
    <property type="match status" value="1"/>
</dbReference>
<evidence type="ECO:0000256" key="1">
    <source>
        <dbReference type="ARBA" id="ARBA00022448"/>
    </source>
</evidence>
<dbReference type="EMBL" id="JBHRXZ010000029">
    <property type="protein sequence ID" value="MFC3609691.1"/>
    <property type="molecule type" value="Genomic_DNA"/>
</dbReference>
<proteinExistence type="predicted"/>
<keyword evidence="6" id="KW-1185">Reference proteome</keyword>
<dbReference type="Gene3D" id="3.40.50.300">
    <property type="entry name" value="P-loop containing nucleotide triphosphate hydrolases"/>
    <property type="match status" value="1"/>
</dbReference>
<reference evidence="6" key="1">
    <citation type="journal article" date="2019" name="Int. J. Syst. Evol. Microbiol.">
        <title>The Global Catalogue of Microorganisms (GCM) 10K type strain sequencing project: providing services to taxonomists for standard genome sequencing and annotation.</title>
        <authorList>
            <consortium name="The Broad Institute Genomics Platform"/>
            <consortium name="The Broad Institute Genome Sequencing Center for Infectious Disease"/>
            <person name="Wu L."/>
            <person name="Ma J."/>
        </authorList>
    </citation>
    <scope>NUCLEOTIDE SEQUENCE [LARGE SCALE GENOMIC DNA]</scope>
    <source>
        <strain evidence="6">KCTC 42447</strain>
    </source>
</reference>
<dbReference type="Pfam" id="PF00005">
    <property type="entry name" value="ABC_tran"/>
    <property type="match status" value="1"/>
</dbReference>
<evidence type="ECO:0000256" key="3">
    <source>
        <dbReference type="ARBA" id="ARBA00022840"/>
    </source>
</evidence>
<dbReference type="PANTHER" id="PTHR45772">
    <property type="entry name" value="CONSERVED COMPONENT OF ABC TRANSPORTER FOR NATURAL AMINO ACIDS-RELATED"/>
    <property type="match status" value="1"/>
</dbReference>
<evidence type="ECO:0000259" key="4">
    <source>
        <dbReference type="PROSITE" id="PS50893"/>
    </source>
</evidence>
<dbReference type="InterPro" id="IPR003593">
    <property type="entry name" value="AAA+_ATPase"/>
</dbReference>
<dbReference type="SMART" id="SM00382">
    <property type="entry name" value="AAA"/>
    <property type="match status" value="1"/>
</dbReference>
<dbReference type="RefSeq" id="WP_386367536.1">
    <property type="nucleotide sequence ID" value="NZ_JBHRXZ010000029.1"/>
</dbReference>
<evidence type="ECO:0000256" key="2">
    <source>
        <dbReference type="ARBA" id="ARBA00022741"/>
    </source>
</evidence>
<dbReference type="NCBIfam" id="TIGR03411">
    <property type="entry name" value="urea_trans_UrtD"/>
    <property type="match status" value="1"/>
</dbReference>
<dbReference type="InterPro" id="IPR027417">
    <property type="entry name" value="P-loop_NTPase"/>
</dbReference>
<evidence type="ECO:0000313" key="6">
    <source>
        <dbReference type="Proteomes" id="UP001595630"/>
    </source>
</evidence>
<sequence>MPGVLEIRDLHKKFDTHHVINGFSLDVVEGTLSCLVGPNGAGKTTLMDLISGRLKPTSGSVNFRGFELTGMSENQIAKCGVGRKFQVPAVFKDLSVEENLEVAYSHVTNPIRNMFRFSDAGMKRRLDEVCLLVGLQDRLHTEAGLLSHGETQWLEIGMVLMQEPQLLLLDEPIAGMTEVEVEKTARLLREIRKSATLIVVEHDMGFVRQIADVVTVMHMGSLLAQGRIDEIEADPKVRDVYLGTEEEIA</sequence>
<dbReference type="Proteomes" id="UP001595630">
    <property type="component" value="Unassembled WGS sequence"/>
</dbReference>
<keyword evidence="3 5" id="KW-0067">ATP-binding</keyword>
<comment type="caution">
    <text evidence="5">The sequence shown here is derived from an EMBL/GenBank/DDBJ whole genome shotgun (WGS) entry which is preliminary data.</text>
</comment>
<name>A0ABV7TA03_9GAMM</name>